<evidence type="ECO:0000313" key="2">
    <source>
        <dbReference type="EMBL" id="MED6119686.1"/>
    </source>
</evidence>
<organism evidence="2 3">
    <name type="scientific">Stylosanthes scabra</name>
    <dbReference type="NCBI Taxonomy" id="79078"/>
    <lineage>
        <taxon>Eukaryota</taxon>
        <taxon>Viridiplantae</taxon>
        <taxon>Streptophyta</taxon>
        <taxon>Embryophyta</taxon>
        <taxon>Tracheophyta</taxon>
        <taxon>Spermatophyta</taxon>
        <taxon>Magnoliopsida</taxon>
        <taxon>eudicotyledons</taxon>
        <taxon>Gunneridae</taxon>
        <taxon>Pentapetalae</taxon>
        <taxon>rosids</taxon>
        <taxon>fabids</taxon>
        <taxon>Fabales</taxon>
        <taxon>Fabaceae</taxon>
        <taxon>Papilionoideae</taxon>
        <taxon>50 kb inversion clade</taxon>
        <taxon>dalbergioids sensu lato</taxon>
        <taxon>Dalbergieae</taxon>
        <taxon>Pterocarpus clade</taxon>
        <taxon>Stylosanthes</taxon>
    </lineage>
</organism>
<dbReference type="Pfam" id="PF03004">
    <property type="entry name" value="Transposase_24"/>
    <property type="match status" value="1"/>
</dbReference>
<dbReference type="Proteomes" id="UP001341840">
    <property type="component" value="Unassembled WGS sequence"/>
</dbReference>
<proteinExistence type="predicted"/>
<reference evidence="2 3" key="1">
    <citation type="journal article" date="2023" name="Plants (Basel)">
        <title>Bridging the Gap: Combining Genomics and Transcriptomics Approaches to Understand Stylosanthes scabra, an Orphan Legume from the Brazilian Caatinga.</title>
        <authorList>
            <person name="Ferreira-Neto J.R.C."/>
            <person name="da Silva M.D."/>
            <person name="Binneck E."/>
            <person name="de Melo N.F."/>
            <person name="da Silva R.H."/>
            <person name="de Melo A.L.T.M."/>
            <person name="Pandolfi V."/>
            <person name="Bustamante F.O."/>
            <person name="Brasileiro-Vidal A.C."/>
            <person name="Benko-Iseppon A.M."/>
        </authorList>
    </citation>
    <scope>NUCLEOTIDE SEQUENCE [LARGE SCALE GENOMIC DNA]</scope>
    <source>
        <tissue evidence="2">Leaves</tissue>
    </source>
</reference>
<sequence length="448" mass="50009">MARDGGRGRGAATRGRGRPRKNTGIPLNLHPEPHLATSTPTTTTTTATHTTTPPIVATSGPSAGLPNMVMIPTPGSRVQSSETGGPGLVQQSPHVPETQTSSQPPPTPDTDVADEDAEVAASATANTRPLRIWDGHDCWDQVKKGTTEITNVFKEHYKWYAPLFSHAPDEAIDFWFRRGDEANMRKAWESRAAKRHRGLMHSIREKGAPHDWIPDDILAWYEAFLGPIRPQQRRCEVFVRTHTKKKDQGQYVDTRSEQFVEAVKAEVKRLEDECDARIAAGLPPGPPIDEDEVWDRMAGGRKKGWIYGKGKVSKRPAPRLVDPEDASTCSGPDAREHIALLNREIHQQAEQHRREMEYWKPRYETDVTRLQTTIDTQSAEFDQWKSHVSQMYAFMQTMQGTTSGVMPPPPPLPSSSLRPPRAPPAVAPSRTETNPDDRSSSDDEDDYE</sequence>
<feature type="compositionally biased region" description="Low complexity" evidence="1">
    <location>
        <begin position="36"/>
        <end position="58"/>
    </location>
</feature>
<accession>A0ABU6R5J3</accession>
<keyword evidence="3" id="KW-1185">Reference proteome</keyword>
<feature type="region of interest" description="Disordered" evidence="1">
    <location>
        <begin position="1"/>
        <end position="125"/>
    </location>
</feature>
<feature type="region of interest" description="Disordered" evidence="1">
    <location>
        <begin position="400"/>
        <end position="448"/>
    </location>
</feature>
<evidence type="ECO:0000256" key="1">
    <source>
        <dbReference type="SAM" id="MobiDB-lite"/>
    </source>
</evidence>
<dbReference type="EMBL" id="JASCZI010030244">
    <property type="protein sequence ID" value="MED6119686.1"/>
    <property type="molecule type" value="Genomic_DNA"/>
</dbReference>
<dbReference type="InterPro" id="IPR004252">
    <property type="entry name" value="Probable_transposase_24"/>
</dbReference>
<evidence type="ECO:0000313" key="3">
    <source>
        <dbReference type="Proteomes" id="UP001341840"/>
    </source>
</evidence>
<name>A0ABU6R5J3_9FABA</name>
<protein>
    <submittedName>
        <fullName evidence="2">Uncharacterized protein</fullName>
    </submittedName>
</protein>
<gene>
    <name evidence="2" type="ORF">PIB30_013802</name>
</gene>
<comment type="caution">
    <text evidence="2">The sequence shown here is derived from an EMBL/GenBank/DDBJ whole genome shotgun (WGS) entry which is preliminary data.</text>
</comment>
<feature type="compositionally biased region" description="Polar residues" evidence="1">
    <location>
        <begin position="76"/>
        <end position="93"/>
    </location>
</feature>